<dbReference type="Gene3D" id="3.40.50.2300">
    <property type="match status" value="1"/>
</dbReference>
<feature type="domain" description="PAC" evidence="8">
    <location>
        <begin position="337"/>
        <end position="391"/>
    </location>
</feature>
<protein>
    <submittedName>
        <fullName evidence="9">PAS domain-containing protein</fullName>
    </submittedName>
</protein>
<evidence type="ECO:0000256" key="4">
    <source>
        <dbReference type="PROSITE-ProRule" id="PRU00169"/>
    </source>
</evidence>
<dbReference type="SMART" id="SM00091">
    <property type="entry name" value="PAS"/>
    <property type="match status" value="2"/>
</dbReference>
<dbReference type="PROSITE" id="PS50113">
    <property type="entry name" value="PAC"/>
    <property type="match status" value="1"/>
</dbReference>
<dbReference type="PROSITE" id="PS50110">
    <property type="entry name" value="RESPONSE_REGULATORY"/>
    <property type="match status" value="1"/>
</dbReference>
<evidence type="ECO:0000259" key="6">
    <source>
        <dbReference type="PROSITE" id="PS50110"/>
    </source>
</evidence>
<evidence type="ECO:0000313" key="10">
    <source>
        <dbReference type="Proteomes" id="UP001430377"/>
    </source>
</evidence>
<dbReference type="EMBL" id="RKLR01000016">
    <property type="protein sequence ID" value="MBX0325598.1"/>
    <property type="molecule type" value="Genomic_DNA"/>
</dbReference>
<dbReference type="InterPro" id="IPR011006">
    <property type="entry name" value="CheY-like_superfamily"/>
</dbReference>
<dbReference type="Pfam" id="PF13426">
    <property type="entry name" value="PAS_9"/>
    <property type="match status" value="2"/>
</dbReference>
<keyword evidence="1" id="KW-0285">Flavoprotein</keyword>
<proteinExistence type="predicted"/>
<dbReference type="SMART" id="SM00086">
    <property type="entry name" value="PAC"/>
    <property type="match status" value="1"/>
</dbReference>
<dbReference type="InterPro" id="IPR036097">
    <property type="entry name" value="HisK_dim/P_sf"/>
</dbReference>
<dbReference type="SMART" id="SM00387">
    <property type="entry name" value="HATPase_c"/>
    <property type="match status" value="1"/>
</dbReference>
<dbReference type="Pfam" id="PF00072">
    <property type="entry name" value="Response_reg"/>
    <property type="match status" value="1"/>
</dbReference>
<dbReference type="SMART" id="SM00448">
    <property type="entry name" value="REC"/>
    <property type="match status" value="1"/>
</dbReference>
<comment type="caution">
    <text evidence="9">The sequence shown here is derived from an EMBL/GenBank/DDBJ whole genome shotgun (WGS) entry which is preliminary data.</text>
</comment>
<dbReference type="CDD" id="cd00130">
    <property type="entry name" value="PAS"/>
    <property type="match status" value="2"/>
</dbReference>
<feature type="modified residue" description="4-aspartylphosphate" evidence="4">
    <location>
        <position position="71"/>
    </location>
</feature>
<dbReference type="InterPro" id="IPR035965">
    <property type="entry name" value="PAS-like_dom_sf"/>
</dbReference>
<dbReference type="Gene3D" id="1.10.287.130">
    <property type="match status" value="1"/>
</dbReference>
<dbReference type="InterPro" id="IPR036890">
    <property type="entry name" value="HATPase_C_sf"/>
</dbReference>
<evidence type="ECO:0000259" key="8">
    <source>
        <dbReference type="PROSITE" id="PS50113"/>
    </source>
</evidence>
<dbReference type="PANTHER" id="PTHR47429:SF2">
    <property type="entry name" value="PROTEIN TWIN LOV 1"/>
    <property type="match status" value="1"/>
</dbReference>
<dbReference type="InterPro" id="IPR005467">
    <property type="entry name" value="His_kinase_dom"/>
</dbReference>
<dbReference type="InterPro" id="IPR001610">
    <property type="entry name" value="PAC"/>
</dbReference>
<evidence type="ECO:0000313" key="9">
    <source>
        <dbReference type="EMBL" id="MBX0325598.1"/>
    </source>
</evidence>
<keyword evidence="2" id="KW-0288">FMN</keyword>
<dbReference type="GO" id="GO:0000155">
    <property type="term" value="F:phosphorelay sensor kinase activity"/>
    <property type="evidence" value="ECO:0007669"/>
    <property type="project" value="InterPro"/>
</dbReference>
<dbReference type="Proteomes" id="UP001430377">
    <property type="component" value="Unassembled WGS sequence"/>
</dbReference>
<dbReference type="RefSeq" id="WP_220620462.1">
    <property type="nucleotide sequence ID" value="NZ_RKLR01000016.1"/>
</dbReference>
<keyword evidence="3" id="KW-0157">Chromophore</keyword>
<dbReference type="InterPro" id="IPR000014">
    <property type="entry name" value="PAS"/>
</dbReference>
<reference evidence="9 10" key="1">
    <citation type="submission" date="2021-06" db="EMBL/GenBank/DDBJ databases">
        <title>Halomicroarcula sp. a new haloarchaeum isolated from saline soil.</title>
        <authorList>
            <person name="Duran-Viseras A."/>
            <person name="Sanchez-Porro C."/>
            <person name="Ventosa A."/>
        </authorList>
    </citation>
    <scope>NUCLEOTIDE SEQUENCE [LARGE SCALE GENOMIC DNA]</scope>
    <source>
        <strain evidence="9 10">F13</strain>
    </source>
</reference>
<feature type="domain" description="Histidine kinase" evidence="5">
    <location>
        <begin position="402"/>
        <end position="589"/>
    </location>
</feature>
<dbReference type="InterPro" id="IPR000700">
    <property type="entry name" value="PAS-assoc_C"/>
</dbReference>
<gene>
    <name evidence="9" type="ORF">EGH21_21480</name>
</gene>
<dbReference type="SMART" id="SM00388">
    <property type="entry name" value="HisKA"/>
    <property type="match status" value="1"/>
</dbReference>
<keyword evidence="10" id="KW-1185">Reference proteome</keyword>
<feature type="domain" description="PAS" evidence="7">
    <location>
        <begin position="152"/>
        <end position="199"/>
    </location>
</feature>
<accession>A0AAW4PV90</accession>
<dbReference type="Pfam" id="PF02518">
    <property type="entry name" value="HATPase_c"/>
    <property type="match status" value="1"/>
</dbReference>
<sequence length="595" mass="65367">MPSAPLNDIAPFDMHDQQISVLLIDDDEDLIELSADFLEHELEQAETTTVTDPTTGLTEAIEGAYDCIVCDYDMPTLNGLAILNAVQNEGVDIPFILFTGKGSEEIASKAISAGVDEYLQKGGPEEYPVLANKIENLVEKHRAEEQVQRGFRAIESAQEGIGIIDEDGIYQYLNEAYAEIYDRERAEIIGQHWEMLYPDAEADRFTNEILPKLDSRGSWSGYATGLTKNGETVSERLVLTPTDDGGHVCLVQSLASEDELKQELELKNRALDAASVGVTITDPTQEDNPLVYVNDGFVTLTGYDRGEILGKNCRFLQGEGTTPETVTAIRKAIDNEESISTAILNYDADGDPFWNYLEISPVEDEDGTVTHFVGFQRDVTELKAQQTAMEDQIEWLSEFAEVVSHDLKNPLSVIRGNIELAMQSGEMERLTEAQQAADRLDELIDDLSNVMRQRQLVNDLEPVDFAEVFQSVRWSEGGSHSVDVADSNVIVADKQALARLAENLVHNTIEHGGDGTTMRVGTLPNGFYYEDTGPGLPDESPDTIFKPGFTTKDDGAGLGMVSIRQIAAGHGWEVSLAESPEGGARFEFTNVDSPA</sequence>
<dbReference type="InterPro" id="IPR003594">
    <property type="entry name" value="HATPase_dom"/>
</dbReference>
<dbReference type="PROSITE" id="PS50109">
    <property type="entry name" value="HIS_KIN"/>
    <property type="match status" value="1"/>
</dbReference>
<name>A0AAW4PV90_9EURY</name>
<dbReference type="NCBIfam" id="TIGR00229">
    <property type="entry name" value="sensory_box"/>
    <property type="match status" value="2"/>
</dbReference>
<dbReference type="SUPFAM" id="SSF55874">
    <property type="entry name" value="ATPase domain of HSP90 chaperone/DNA topoisomerase II/histidine kinase"/>
    <property type="match status" value="1"/>
</dbReference>
<dbReference type="AlphaFoldDB" id="A0AAW4PV90"/>
<dbReference type="CDD" id="cd00156">
    <property type="entry name" value="REC"/>
    <property type="match status" value="1"/>
</dbReference>
<dbReference type="InterPro" id="IPR001789">
    <property type="entry name" value="Sig_transdc_resp-reg_receiver"/>
</dbReference>
<evidence type="ECO:0000259" key="7">
    <source>
        <dbReference type="PROSITE" id="PS50112"/>
    </source>
</evidence>
<keyword evidence="4" id="KW-0597">Phosphoprotein</keyword>
<dbReference type="CDD" id="cd00082">
    <property type="entry name" value="HisKA"/>
    <property type="match status" value="1"/>
</dbReference>
<dbReference type="InterPro" id="IPR003661">
    <property type="entry name" value="HisK_dim/P_dom"/>
</dbReference>
<dbReference type="PROSITE" id="PS50112">
    <property type="entry name" value="PAS"/>
    <property type="match status" value="2"/>
</dbReference>
<evidence type="ECO:0000259" key="5">
    <source>
        <dbReference type="PROSITE" id="PS50109"/>
    </source>
</evidence>
<feature type="domain" description="PAS" evidence="7">
    <location>
        <begin position="263"/>
        <end position="342"/>
    </location>
</feature>
<dbReference type="SUPFAM" id="SSF55785">
    <property type="entry name" value="PYP-like sensor domain (PAS domain)"/>
    <property type="match status" value="2"/>
</dbReference>
<evidence type="ECO:0000256" key="1">
    <source>
        <dbReference type="ARBA" id="ARBA00022630"/>
    </source>
</evidence>
<dbReference type="Gene3D" id="3.30.565.10">
    <property type="entry name" value="Histidine kinase-like ATPase, C-terminal domain"/>
    <property type="match status" value="1"/>
</dbReference>
<dbReference type="SUPFAM" id="SSF47384">
    <property type="entry name" value="Homodimeric domain of signal transducing histidine kinase"/>
    <property type="match status" value="1"/>
</dbReference>
<dbReference type="SUPFAM" id="SSF52172">
    <property type="entry name" value="CheY-like"/>
    <property type="match status" value="1"/>
</dbReference>
<organism evidence="9 10">
    <name type="scientific">Haloarcula rubra</name>
    <dbReference type="NCBI Taxonomy" id="2487747"/>
    <lineage>
        <taxon>Archaea</taxon>
        <taxon>Methanobacteriati</taxon>
        <taxon>Methanobacteriota</taxon>
        <taxon>Stenosarchaea group</taxon>
        <taxon>Halobacteria</taxon>
        <taxon>Halobacteriales</taxon>
        <taxon>Haloarculaceae</taxon>
        <taxon>Haloarcula</taxon>
    </lineage>
</organism>
<feature type="domain" description="Response regulatory" evidence="6">
    <location>
        <begin position="20"/>
        <end position="136"/>
    </location>
</feature>
<dbReference type="PANTHER" id="PTHR47429">
    <property type="entry name" value="PROTEIN TWIN LOV 1"/>
    <property type="match status" value="1"/>
</dbReference>
<evidence type="ECO:0000256" key="3">
    <source>
        <dbReference type="ARBA" id="ARBA00022991"/>
    </source>
</evidence>
<dbReference type="Gene3D" id="3.30.450.20">
    <property type="entry name" value="PAS domain"/>
    <property type="match status" value="2"/>
</dbReference>
<dbReference type="Pfam" id="PF00512">
    <property type="entry name" value="HisKA"/>
    <property type="match status" value="1"/>
</dbReference>
<evidence type="ECO:0000256" key="2">
    <source>
        <dbReference type="ARBA" id="ARBA00022643"/>
    </source>
</evidence>